<dbReference type="AlphaFoldDB" id="A0A521B674"/>
<feature type="transmembrane region" description="Helical" evidence="1">
    <location>
        <begin position="7"/>
        <end position="24"/>
    </location>
</feature>
<organism evidence="2 3">
    <name type="scientific">Pedobacter westerhofensis</name>
    <dbReference type="NCBI Taxonomy" id="425512"/>
    <lineage>
        <taxon>Bacteria</taxon>
        <taxon>Pseudomonadati</taxon>
        <taxon>Bacteroidota</taxon>
        <taxon>Sphingobacteriia</taxon>
        <taxon>Sphingobacteriales</taxon>
        <taxon>Sphingobacteriaceae</taxon>
        <taxon>Pedobacter</taxon>
    </lineage>
</organism>
<dbReference type="OrthoDB" id="800093at2"/>
<protein>
    <submittedName>
        <fullName evidence="2">Uncharacterized protein</fullName>
    </submittedName>
</protein>
<evidence type="ECO:0000256" key="1">
    <source>
        <dbReference type="SAM" id="Phobius"/>
    </source>
</evidence>
<proteinExistence type="predicted"/>
<feature type="transmembrane region" description="Helical" evidence="1">
    <location>
        <begin position="36"/>
        <end position="54"/>
    </location>
</feature>
<keyword evidence="1" id="KW-1133">Transmembrane helix</keyword>
<reference evidence="2 3" key="1">
    <citation type="submission" date="2017-05" db="EMBL/GenBank/DDBJ databases">
        <authorList>
            <person name="Varghese N."/>
            <person name="Submissions S."/>
        </authorList>
    </citation>
    <scope>NUCLEOTIDE SEQUENCE [LARGE SCALE GENOMIC DNA]</scope>
    <source>
        <strain evidence="2 3">DSM 19036</strain>
    </source>
</reference>
<evidence type="ECO:0000313" key="3">
    <source>
        <dbReference type="Proteomes" id="UP000320300"/>
    </source>
</evidence>
<keyword evidence="1" id="KW-0812">Transmembrane</keyword>
<name>A0A521B674_9SPHI</name>
<keyword evidence="3" id="KW-1185">Reference proteome</keyword>
<evidence type="ECO:0000313" key="2">
    <source>
        <dbReference type="EMBL" id="SMO42612.1"/>
    </source>
</evidence>
<dbReference type="Proteomes" id="UP000320300">
    <property type="component" value="Unassembled WGS sequence"/>
</dbReference>
<dbReference type="RefSeq" id="WP_142526745.1">
    <property type="nucleotide sequence ID" value="NZ_CBCSJO010000003.1"/>
</dbReference>
<gene>
    <name evidence="2" type="ORF">SAMN06265348_10243</name>
</gene>
<accession>A0A521B674</accession>
<sequence length="64" mass="6970">MKRQKLSAGTLVYLLSGLLLVVVTPPLGKHLAMPDMLKGFLTGLGMMLEVIAIIKMQKSRSRSS</sequence>
<dbReference type="EMBL" id="FXTN01000002">
    <property type="protein sequence ID" value="SMO42612.1"/>
    <property type="molecule type" value="Genomic_DNA"/>
</dbReference>
<keyword evidence="1" id="KW-0472">Membrane</keyword>